<dbReference type="EMBL" id="BRYB01001171">
    <property type="protein sequence ID" value="GMI19599.1"/>
    <property type="molecule type" value="Genomic_DNA"/>
</dbReference>
<evidence type="ECO:0000256" key="1">
    <source>
        <dbReference type="SAM" id="MobiDB-lite"/>
    </source>
</evidence>
<accession>A0ABQ6M549</accession>
<evidence type="ECO:0000313" key="2">
    <source>
        <dbReference type="EMBL" id="GMI19599.1"/>
    </source>
</evidence>
<name>A0ABQ6M549_9STRA</name>
<sequence>MSTDAAHSPHRAVASHPPSPLPPASPDYVLSLSAHRDLSRRRHEEHDLSWCREQLALLSSNLKSRLHQCSLREQSLLEAEIGAGDRLKAEVVHLSSTASMRIKTEYEKRLGKFERVVSLYGTQVKNLGDRCEELERSVAREQALTRRLGAENGKLKGELERYKKRADILDWKDMKRQQQAGQHPPPPPSPAATPAKHPHTKQQSPPAAGTPPATAKLRQARDKLSITDKQTQLLTMGFHGVLHVLAEEARRGQAREHKDNSAAALADHRSLCPQILPSLLHLVSGLNASRGTQPASSLLIKERNAILLVSNVAHFPKAGSRGGDSVVARAPYVICNREHVYDATGAGAASKESDLGFLSSSCPTVRLTASLVILRLLFNSPPTSTVHNITPTELTKLASSMVAAECSGDCIGFFVSVGGLSTTWGMLRVSDYEVVMAGVKTLLYVVQACNDSRELKFQVCRWCCEDSGFEGMVAGVFEEDSRLKDAWRGEVREVAAILLQIVCSSATQAWRRKFRASRAGDVVKDAVWNSRQGGDASLGAFAEGNVKSALEYLSSA</sequence>
<feature type="compositionally biased region" description="Low complexity" evidence="1">
    <location>
        <begin position="205"/>
        <end position="215"/>
    </location>
</feature>
<proteinExistence type="predicted"/>
<gene>
    <name evidence="2" type="ORF">TeGR_g12106</name>
</gene>
<protein>
    <submittedName>
        <fullName evidence="2">Uncharacterized protein</fullName>
    </submittedName>
</protein>
<organism evidence="2 3">
    <name type="scientific">Tetraparma gracilis</name>
    <dbReference type="NCBI Taxonomy" id="2962635"/>
    <lineage>
        <taxon>Eukaryota</taxon>
        <taxon>Sar</taxon>
        <taxon>Stramenopiles</taxon>
        <taxon>Ochrophyta</taxon>
        <taxon>Bolidophyceae</taxon>
        <taxon>Parmales</taxon>
        <taxon>Triparmaceae</taxon>
        <taxon>Tetraparma</taxon>
    </lineage>
</organism>
<feature type="region of interest" description="Disordered" evidence="1">
    <location>
        <begin position="1"/>
        <end position="28"/>
    </location>
</feature>
<dbReference type="Proteomes" id="UP001165060">
    <property type="component" value="Unassembled WGS sequence"/>
</dbReference>
<feature type="region of interest" description="Disordered" evidence="1">
    <location>
        <begin position="174"/>
        <end position="219"/>
    </location>
</feature>
<reference evidence="2 3" key="1">
    <citation type="journal article" date="2023" name="Commun. Biol.">
        <title>Genome analysis of Parmales, the sister group of diatoms, reveals the evolutionary specialization of diatoms from phago-mixotrophs to photoautotrophs.</title>
        <authorList>
            <person name="Ban H."/>
            <person name="Sato S."/>
            <person name="Yoshikawa S."/>
            <person name="Yamada K."/>
            <person name="Nakamura Y."/>
            <person name="Ichinomiya M."/>
            <person name="Sato N."/>
            <person name="Blanc-Mathieu R."/>
            <person name="Endo H."/>
            <person name="Kuwata A."/>
            <person name="Ogata H."/>
        </authorList>
    </citation>
    <scope>NUCLEOTIDE SEQUENCE [LARGE SCALE GENOMIC DNA]</scope>
</reference>
<keyword evidence="3" id="KW-1185">Reference proteome</keyword>
<evidence type="ECO:0000313" key="3">
    <source>
        <dbReference type="Proteomes" id="UP001165060"/>
    </source>
</evidence>
<comment type="caution">
    <text evidence="2">The sequence shown here is derived from an EMBL/GenBank/DDBJ whole genome shotgun (WGS) entry which is preliminary data.</text>
</comment>